<accession>A0ABQ9XWB0</accession>
<evidence type="ECO:0000313" key="3">
    <source>
        <dbReference type="EMBL" id="KAK2955767.1"/>
    </source>
</evidence>
<feature type="compositionally biased region" description="Basic and acidic residues" evidence="1">
    <location>
        <begin position="93"/>
        <end position="106"/>
    </location>
</feature>
<dbReference type="EMBL" id="JARBJD010000063">
    <property type="protein sequence ID" value="KAK2955767.1"/>
    <property type="molecule type" value="Genomic_DNA"/>
</dbReference>
<comment type="caution">
    <text evidence="3">The sequence shown here is derived from an EMBL/GenBank/DDBJ whole genome shotgun (WGS) entry which is preliminary data.</text>
</comment>
<keyword evidence="2" id="KW-1133">Transmembrane helix</keyword>
<feature type="transmembrane region" description="Helical" evidence="2">
    <location>
        <begin position="337"/>
        <end position="359"/>
    </location>
</feature>
<sequence>MAWPPCPALLCDHERTSGNSEQQSLVVQYIDIAVGVTSIVLPLIVLIVQFVQTINKLKRERREVFFQIATPLEQRRGAGFSEEELELNSERGQVNDDEKMIGKKNQDEEENEEDEDKKKNELKDGEKEETKSQKAKREAEEKKKAEEEEKKKKRRRTETVWRRNRLICSTKSTKCQTSSQTLSTWSIVPSAEGPWIDSRHLSSDMGLIQALLASEITYYNAIDILANQGSSSQNVIPTGDQIFDGLSVEPTMKKGSSANALMFESTECMPLDAADCAHIEAARMIATAPNPYSGMPLSNENVQIMGSLLVYDLRGGFNMFLEAVISEMTKTISVFQILLIISFIVAFFLACVAFFAFIVPTKSLLTTVANGIEALKDIDPAADAADRTGVGQGGRLNVKQGWKRTSILCGTWSNDLKDGIIDTRQNSVISDELSEKKTKDTAADLQLVVILLNFLRRLAHASMYDQKRGGETVNKCDHDLVGVLEESDCEEFPVEEAVFNDVDFVGALSYHLL</sequence>
<evidence type="ECO:0000256" key="1">
    <source>
        <dbReference type="SAM" id="MobiDB-lite"/>
    </source>
</evidence>
<dbReference type="Proteomes" id="UP001281761">
    <property type="component" value="Unassembled WGS sequence"/>
</dbReference>
<feature type="region of interest" description="Disordered" evidence="1">
    <location>
        <begin position="79"/>
        <end position="156"/>
    </location>
</feature>
<proteinExistence type="predicted"/>
<keyword evidence="2" id="KW-0812">Transmembrane</keyword>
<keyword evidence="2" id="KW-0472">Membrane</keyword>
<evidence type="ECO:0000256" key="2">
    <source>
        <dbReference type="SAM" id="Phobius"/>
    </source>
</evidence>
<protein>
    <submittedName>
        <fullName evidence="3">Uncharacterized protein</fullName>
    </submittedName>
</protein>
<organism evidence="3 4">
    <name type="scientific">Blattamonas nauphoetae</name>
    <dbReference type="NCBI Taxonomy" id="2049346"/>
    <lineage>
        <taxon>Eukaryota</taxon>
        <taxon>Metamonada</taxon>
        <taxon>Preaxostyla</taxon>
        <taxon>Oxymonadida</taxon>
        <taxon>Blattamonas</taxon>
    </lineage>
</organism>
<keyword evidence="4" id="KW-1185">Reference proteome</keyword>
<reference evidence="3 4" key="1">
    <citation type="journal article" date="2022" name="bioRxiv">
        <title>Genomics of Preaxostyla Flagellates Illuminates Evolutionary Transitions and the Path Towards Mitochondrial Loss.</title>
        <authorList>
            <person name="Novak L.V.F."/>
            <person name="Treitli S.C."/>
            <person name="Pyrih J."/>
            <person name="Halakuc P."/>
            <person name="Pipaliya S.V."/>
            <person name="Vacek V."/>
            <person name="Brzon O."/>
            <person name="Soukal P."/>
            <person name="Eme L."/>
            <person name="Dacks J.B."/>
            <person name="Karnkowska A."/>
            <person name="Elias M."/>
            <person name="Hampl V."/>
        </authorList>
    </citation>
    <scope>NUCLEOTIDE SEQUENCE [LARGE SCALE GENOMIC DNA]</scope>
    <source>
        <strain evidence="3">NAU3</strain>
        <tissue evidence="3">Gut</tissue>
    </source>
</reference>
<name>A0ABQ9XWB0_9EUKA</name>
<feature type="transmembrane region" description="Helical" evidence="2">
    <location>
        <begin position="29"/>
        <end position="51"/>
    </location>
</feature>
<gene>
    <name evidence="3" type="ORF">BLNAU_9303</name>
</gene>
<feature type="compositionally biased region" description="Basic and acidic residues" evidence="1">
    <location>
        <begin position="116"/>
        <end position="150"/>
    </location>
</feature>
<evidence type="ECO:0000313" key="4">
    <source>
        <dbReference type="Proteomes" id="UP001281761"/>
    </source>
</evidence>